<reference evidence="2 3" key="1">
    <citation type="submission" date="2020-08" db="EMBL/GenBank/DDBJ databases">
        <title>Genome public.</title>
        <authorList>
            <person name="Liu C."/>
            <person name="Sun Q."/>
        </authorList>
    </citation>
    <scope>NUCLEOTIDE SEQUENCE [LARGE SCALE GENOMIC DNA]</scope>
    <source>
        <strain evidence="2 3">NSJ-36</strain>
    </source>
</reference>
<proteinExistence type="predicted"/>
<feature type="transmembrane region" description="Helical" evidence="1">
    <location>
        <begin position="6"/>
        <end position="29"/>
    </location>
</feature>
<organism evidence="2 3">
    <name type="scientific">Dorea hominis</name>
    <dbReference type="NCBI Taxonomy" id="2763040"/>
    <lineage>
        <taxon>Bacteria</taxon>
        <taxon>Bacillati</taxon>
        <taxon>Bacillota</taxon>
        <taxon>Clostridia</taxon>
        <taxon>Lachnospirales</taxon>
        <taxon>Lachnospiraceae</taxon>
        <taxon>Dorea</taxon>
    </lineage>
</organism>
<dbReference type="EMBL" id="JACOOY010000006">
    <property type="protein sequence ID" value="MBC5664838.1"/>
    <property type="molecule type" value="Genomic_DNA"/>
</dbReference>
<dbReference type="Proteomes" id="UP000647235">
    <property type="component" value="Unassembled WGS sequence"/>
</dbReference>
<accession>A0ABR7EU18</accession>
<dbReference type="RefSeq" id="WP_186855659.1">
    <property type="nucleotide sequence ID" value="NZ_JACOOY010000006.1"/>
</dbReference>
<evidence type="ECO:0000256" key="1">
    <source>
        <dbReference type="SAM" id="Phobius"/>
    </source>
</evidence>
<sequence>MVDVTNFAQMLLPFVLLVQGICFLINGIAEEKKCAQNKEKEVEKKKEKINV</sequence>
<keyword evidence="1" id="KW-1133">Transmembrane helix</keyword>
<keyword evidence="1" id="KW-0472">Membrane</keyword>
<comment type="caution">
    <text evidence="2">The sequence shown here is derived from an EMBL/GenBank/DDBJ whole genome shotgun (WGS) entry which is preliminary data.</text>
</comment>
<evidence type="ECO:0000313" key="2">
    <source>
        <dbReference type="EMBL" id="MBC5664838.1"/>
    </source>
</evidence>
<protein>
    <submittedName>
        <fullName evidence="2">Uncharacterized protein</fullName>
    </submittedName>
</protein>
<keyword evidence="3" id="KW-1185">Reference proteome</keyword>
<gene>
    <name evidence="2" type="ORF">H8S07_06045</name>
</gene>
<keyword evidence="1" id="KW-0812">Transmembrane</keyword>
<name>A0ABR7EU18_9FIRM</name>
<evidence type="ECO:0000313" key="3">
    <source>
        <dbReference type="Proteomes" id="UP000647235"/>
    </source>
</evidence>